<dbReference type="InterPro" id="IPR027417">
    <property type="entry name" value="P-loop_NTPase"/>
</dbReference>
<evidence type="ECO:0000259" key="2">
    <source>
        <dbReference type="Pfam" id="PF22939"/>
    </source>
</evidence>
<dbReference type="OrthoDB" id="7464126at2759"/>
<accession>A0A0C3AHU6</accession>
<feature type="non-terminal residue" evidence="4">
    <location>
        <position position="298"/>
    </location>
</feature>
<reference evidence="4 5" key="1">
    <citation type="submission" date="2014-04" db="EMBL/GenBank/DDBJ databases">
        <authorList>
            <consortium name="DOE Joint Genome Institute"/>
            <person name="Kuo A."/>
            <person name="Zuccaro A."/>
            <person name="Kohler A."/>
            <person name="Nagy L.G."/>
            <person name="Floudas D."/>
            <person name="Copeland A."/>
            <person name="Barry K.W."/>
            <person name="Cichocki N."/>
            <person name="Veneault-Fourrey C."/>
            <person name="LaButti K."/>
            <person name="Lindquist E.A."/>
            <person name="Lipzen A."/>
            <person name="Lundell T."/>
            <person name="Morin E."/>
            <person name="Murat C."/>
            <person name="Sun H."/>
            <person name="Tunlid A."/>
            <person name="Henrissat B."/>
            <person name="Grigoriev I.V."/>
            <person name="Hibbett D.S."/>
            <person name="Martin F."/>
            <person name="Nordberg H.P."/>
            <person name="Cantor M.N."/>
            <person name="Hua S.X."/>
        </authorList>
    </citation>
    <scope>NUCLEOTIDE SEQUENCE [LARGE SCALE GENOMIC DNA]</scope>
    <source>
        <strain evidence="4 5">MAFF 305830</strain>
    </source>
</reference>
<dbReference type="InterPro" id="IPR056884">
    <property type="entry name" value="NPHP3-like_N"/>
</dbReference>
<dbReference type="STRING" id="933852.A0A0C3AHU6"/>
<evidence type="ECO:0008006" key="6">
    <source>
        <dbReference type="Google" id="ProtNLM"/>
    </source>
</evidence>
<reference evidence="5" key="2">
    <citation type="submission" date="2015-01" db="EMBL/GenBank/DDBJ databases">
        <title>Evolutionary Origins and Diversification of the Mycorrhizal Mutualists.</title>
        <authorList>
            <consortium name="DOE Joint Genome Institute"/>
            <consortium name="Mycorrhizal Genomics Consortium"/>
            <person name="Kohler A."/>
            <person name="Kuo A."/>
            <person name="Nagy L.G."/>
            <person name="Floudas D."/>
            <person name="Copeland A."/>
            <person name="Barry K.W."/>
            <person name="Cichocki N."/>
            <person name="Veneault-Fourrey C."/>
            <person name="LaButti K."/>
            <person name="Lindquist E.A."/>
            <person name="Lipzen A."/>
            <person name="Lundell T."/>
            <person name="Morin E."/>
            <person name="Murat C."/>
            <person name="Riley R."/>
            <person name="Ohm R."/>
            <person name="Sun H."/>
            <person name="Tunlid A."/>
            <person name="Henrissat B."/>
            <person name="Grigoriev I.V."/>
            <person name="Hibbett D.S."/>
            <person name="Martin F."/>
        </authorList>
    </citation>
    <scope>NUCLEOTIDE SEQUENCE [LARGE SCALE GENOMIC DNA]</scope>
    <source>
        <strain evidence="5">MAFF 305830</strain>
    </source>
</reference>
<protein>
    <recommendedName>
        <fullName evidence="6">NACHT domain-containing protein</fullName>
    </recommendedName>
</protein>
<dbReference type="PANTHER" id="PTHR10039">
    <property type="entry name" value="AMELOGENIN"/>
    <property type="match status" value="1"/>
</dbReference>
<proteinExistence type="predicted"/>
<dbReference type="EMBL" id="KN824594">
    <property type="protein sequence ID" value="KIM19634.1"/>
    <property type="molecule type" value="Genomic_DNA"/>
</dbReference>
<evidence type="ECO:0000313" key="4">
    <source>
        <dbReference type="EMBL" id="KIM19634.1"/>
    </source>
</evidence>
<dbReference type="Gene3D" id="3.40.50.300">
    <property type="entry name" value="P-loop containing nucleotide triphosphate hydrolases"/>
    <property type="match status" value="1"/>
</dbReference>
<keyword evidence="1" id="KW-0677">Repeat</keyword>
<organism evidence="4 5">
    <name type="scientific">Serendipita vermifera MAFF 305830</name>
    <dbReference type="NCBI Taxonomy" id="933852"/>
    <lineage>
        <taxon>Eukaryota</taxon>
        <taxon>Fungi</taxon>
        <taxon>Dikarya</taxon>
        <taxon>Basidiomycota</taxon>
        <taxon>Agaricomycotina</taxon>
        <taxon>Agaricomycetes</taxon>
        <taxon>Sebacinales</taxon>
        <taxon>Serendipitaceae</taxon>
        <taxon>Serendipita</taxon>
    </lineage>
</organism>
<feature type="domain" description="GPI inositol-deacylase winged helix" evidence="2">
    <location>
        <begin position="236"/>
        <end position="296"/>
    </location>
</feature>
<evidence type="ECO:0000256" key="1">
    <source>
        <dbReference type="ARBA" id="ARBA00022737"/>
    </source>
</evidence>
<evidence type="ECO:0000313" key="5">
    <source>
        <dbReference type="Proteomes" id="UP000054097"/>
    </source>
</evidence>
<dbReference type="AlphaFoldDB" id="A0A0C3AHU6"/>
<dbReference type="HOGENOM" id="CLU_000288_34_23_1"/>
<keyword evidence="5" id="KW-1185">Reference proteome</keyword>
<dbReference type="Proteomes" id="UP000054097">
    <property type="component" value="Unassembled WGS sequence"/>
</dbReference>
<evidence type="ECO:0000259" key="3">
    <source>
        <dbReference type="Pfam" id="PF24883"/>
    </source>
</evidence>
<dbReference type="InterPro" id="IPR054471">
    <property type="entry name" value="GPIID_WHD"/>
</dbReference>
<dbReference type="Pfam" id="PF22939">
    <property type="entry name" value="WHD_GPIID"/>
    <property type="match status" value="1"/>
</dbReference>
<gene>
    <name evidence="4" type="ORF">M408DRAFT_83270</name>
</gene>
<feature type="domain" description="Nephrocystin 3-like N-terminal" evidence="3">
    <location>
        <begin position="9"/>
        <end position="133"/>
    </location>
</feature>
<name>A0A0C3AHU6_SERVB</name>
<sequence length="298" mass="33945">MDAIDSFYRATVADHLRKEFINGVGIAVVYCNYKEREIQTPSNLLSSIIRQFYDGISLSENVKSLHRKHIERKTRPTIAEISDLINTEMERFSKIFVIVDALDECSEEDQCRELFFKQLQALQPTAHLMITSRPEIDPTAEFMRLEIVANKADLDRYVDERISTSSRLNKLLLEAEDRRRLKNTVVDNADGMFLLAQIHMTTLATSTSKRELSQLMENLIKDLDSAYEKTLERIDSQTTRDKALAWRVLGWVSHALRPLSMRELQEALAAEQGAASIGEDELQDPNILASVCAGLIIL</sequence>
<dbReference type="PANTHER" id="PTHR10039:SF15">
    <property type="entry name" value="NACHT DOMAIN-CONTAINING PROTEIN"/>
    <property type="match status" value="1"/>
</dbReference>
<dbReference type="Pfam" id="PF24883">
    <property type="entry name" value="NPHP3_N"/>
    <property type="match status" value="1"/>
</dbReference>